<dbReference type="Proteomes" id="UP001595872">
    <property type="component" value="Unassembled WGS sequence"/>
</dbReference>
<comment type="caution">
    <text evidence="2">The sequence shown here is derived from an EMBL/GenBank/DDBJ whole genome shotgun (WGS) entry which is preliminary data.</text>
</comment>
<keyword evidence="3" id="KW-1185">Reference proteome</keyword>
<dbReference type="EMBL" id="JBHSIT010000007">
    <property type="protein sequence ID" value="MFC4910513.1"/>
    <property type="molecule type" value="Genomic_DNA"/>
</dbReference>
<gene>
    <name evidence="2" type="ORF">ACFPCY_24580</name>
</gene>
<evidence type="ECO:0000313" key="2">
    <source>
        <dbReference type="EMBL" id="MFC4910513.1"/>
    </source>
</evidence>
<dbReference type="InterPro" id="IPR019587">
    <property type="entry name" value="Polyketide_cyclase/dehydratase"/>
</dbReference>
<accession>A0ABV9U3S8</accession>
<feature type="compositionally biased region" description="Low complexity" evidence="1">
    <location>
        <begin position="119"/>
        <end position="133"/>
    </location>
</feature>
<name>A0ABV9U3S8_9ACTN</name>
<reference evidence="3" key="1">
    <citation type="journal article" date="2019" name="Int. J. Syst. Evol. Microbiol.">
        <title>The Global Catalogue of Microorganisms (GCM) 10K type strain sequencing project: providing services to taxonomists for standard genome sequencing and annotation.</title>
        <authorList>
            <consortium name="The Broad Institute Genomics Platform"/>
            <consortium name="The Broad Institute Genome Sequencing Center for Infectious Disease"/>
            <person name="Wu L."/>
            <person name="Ma J."/>
        </authorList>
    </citation>
    <scope>NUCLEOTIDE SEQUENCE [LARGE SCALE GENOMIC DNA]</scope>
    <source>
        <strain evidence="3">KLKA75</strain>
    </source>
</reference>
<sequence>MEREWTVEESVRVAASPDEVYAAVADPRRMREWSPELFAVWVRGGGEIGEGTRFVGFNRLGWRIWFTNCEVTAAIPGRAFAFRVSSFGMPVALWGYRVEGIALSGADGADAPDTDGTPDTDGARDTGGAPDTGGARDTDGAPESTRLAEYWQDLRRDSRSAGLVSLLGRVFTGVPAENRAAVNRRGMRATLERIRVTVEARPARRP</sequence>
<dbReference type="SUPFAM" id="SSF55961">
    <property type="entry name" value="Bet v1-like"/>
    <property type="match status" value="1"/>
</dbReference>
<evidence type="ECO:0000256" key="1">
    <source>
        <dbReference type="SAM" id="MobiDB-lite"/>
    </source>
</evidence>
<evidence type="ECO:0000313" key="3">
    <source>
        <dbReference type="Proteomes" id="UP001595872"/>
    </source>
</evidence>
<dbReference type="CDD" id="cd07812">
    <property type="entry name" value="SRPBCC"/>
    <property type="match status" value="1"/>
</dbReference>
<protein>
    <submittedName>
        <fullName evidence="2">SRPBCC family protein</fullName>
    </submittedName>
</protein>
<feature type="region of interest" description="Disordered" evidence="1">
    <location>
        <begin position="107"/>
        <end position="144"/>
    </location>
</feature>
<dbReference type="Pfam" id="PF10604">
    <property type="entry name" value="Polyketide_cyc2"/>
    <property type="match status" value="1"/>
</dbReference>
<proteinExistence type="predicted"/>
<dbReference type="InterPro" id="IPR023393">
    <property type="entry name" value="START-like_dom_sf"/>
</dbReference>
<dbReference type="Gene3D" id="3.30.530.20">
    <property type="match status" value="1"/>
</dbReference>
<dbReference type="RefSeq" id="WP_378258924.1">
    <property type="nucleotide sequence ID" value="NZ_JBHSIT010000007.1"/>
</dbReference>
<organism evidence="2 3">
    <name type="scientific">Actinomadura gamaensis</name>
    <dbReference type="NCBI Taxonomy" id="1763541"/>
    <lineage>
        <taxon>Bacteria</taxon>
        <taxon>Bacillati</taxon>
        <taxon>Actinomycetota</taxon>
        <taxon>Actinomycetes</taxon>
        <taxon>Streptosporangiales</taxon>
        <taxon>Thermomonosporaceae</taxon>
        <taxon>Actinomadura</taxon>
    </lineage>
</organism>